<dbReference type="GO" id="GO:0005737">
    <property type="term" value="C:cytoplasm"/>
    <property type="evidence" value="ECO:0007669"/>
    <property type="project" value="TreeGrafter"/>
</dbReference>
<dbReference type="GO" id="GO:0004721">
    <property type="term" value="F:phosphoprotein phosphatase activity"/>
    <property type="evidence" value="ECO:0007669"/>
    <property type="project" value="EnsemblFungi"/>
</dbReference>
<evidence type="ECO:0000256" key="1">
    <source>
        <dbReference type="ARBA" id="ARBA00022801"/>
    </source>
</evidence>
<evidence type="ECO:0000313" key="10">
    <source>
        <dbReference type="EMBL" id="EFJ01541.1"/>
    </source>
</evidence>
<evidence type="ECO:0000256" key="3">
    <source>
        <dbReference type="ARBA" id="ARBA00066659"/>
    </source>
</evidence>
<dbReference type="STRING" id="578458.D8PNJ6"/>
<evidence type="ECO:0000256" key="8">
    <source>
        <dbReference type="PIRSR" id="PIRSR000915-3"/>
    </source>
</evidence>
<evidence type="ECO:0000313" key="11">
    <source>
        <dbReference type="Proteomes" id="UP000007431"/>
    </source>
</evidence>
<accession>D8PNJ6</accession>
<keyword evidence="8" id="KW-0460">Magnesium</keyword>
<dbReference type="HOGENOM" id="CLU_043473_0_0_1"/>
<dbReference type="Gene3D" id="3.40.50.1000">
    <property type="entry name" value="HAD superfamily/HAD-like"/>
    <property type="match status" value="2"/>
</dbReference>
<dbReference type="EMBL" id="GL377302">
    <property type="protein sequence ID" value="EFJ01541.1"/>
    <property type="molecule type" value="Genomic_DNA"/>
</dbReference>
<keyword evidence="1 5" id="KW-0378">Hydrolase</keyword>
<dbReference type="GO" id="GO:0008967">
    <property type="term" value="F:phosphoglycolate phosphatase activity"/>
    <property type="evidence" value="ECO:0007669"/>
    <property type="project" value="EnsemblFungi"/>
</dbReference>
<dbReference type="InterPro" id="IPR006349">
    <property type="entry name" value="PGP_euk"/>
</dbReference>
<dbReference type="InParanoid" id="D8PNJ6"/>
<feature type="compositionally biased region" description="Low complexity" evidence="9">
    <location>
        <begin position="22"/>
        <end position="31"/>
    </location>
</feature>
<dbReference type="SUPFAM" id="SSF56784">
    <property type="entry name" value="HAD-like"/>
    <property type="match status" value="1"/>
</dbReference>
<keyword evidence="8" id="KW-0479">Metal-binding</keyword>
<dbReference type="Pfam" id="PF13344">
    <property type="entry name" value="Hydrolase_6"/>
    <property type="match status" value="1"/>
</dbReference>
<feature type="binding site" evidence="8">
    <location>
        <position position="58"/>
    </location>
    <ligand>
        <name>Mg(2+)</name>
        <dbReference type="ChEBI" id="CHEBI:18420"/>
    </ligand>
</feature>
<dbReference type="NCBIfam" id="TIGR01452">
    <property type="entry name" value="PGP_euk"/>
    <property type="match status" value="1"/>
</dbReference>
<comment type="cofactor">
    <cofactor evidence="8">
        <name>Mg(2+)</name>
        <dbReference type="ChEBI" id="CHEBI:18420"/>
    </cofactor>
    <text evidence="8">Divalent metal ions. Mg(2+) is the most effective.</text>
</comment>
<dbReference type="VEuPathDB" id="FungiDB:SCHCODRAFT_02621233"/>
<keyword evidence="11" id="KW-1185">Reference proteome</keyword>
<dbReference type="FunFam" id="3.40.50.1000:FF:000039">
    <property type="entry name" value="Phosphoglycolate phosphatase"/>
    <property type="match status" value="1"/>
</dbReference>
<dbReference type="AlphaFoldDB" id="D8PNJ6"/>
<dbReference type="InterPro" id="IPR036412">
    <property type="entry name" value="HAD-like_sf"/>
</dbReference>
<evidence type="ECO:0000256" key="9">
    <source>
        <dbReference type="SAM" id="MobiDB-lite"/>
    </source>
</evidence>
<organism evidence="11">
    <name type="scientific">Schizophyllum commune (strain H4-8 / FGSC 9210)</name>
    <name type="common">Split gill fungus</name>
    <dbReference type="NCBI Taxonomy" id="578458"/>
    <lineage>
        <taxon>Eukaryota</taxon>
        <taxon>Fungi</taxon>
        <taxon>Dikarya</taxon>
        <taxon>Basidiomycota</taxon>
        <taxon>Agaricomycotina</taxon>
        <taxon>Agaricomycetes</taxon>
        <taxon>Agaricomycetidae</taxon>
        <taxon>Agaricales</taxon>
        <taxon>Schizophyllaceae</taxon>
        <taxon>Schizophyllum</taxon>
    </lineage>
</organism>
<dbReference type="GO" id="GO:0005975">
    <property type="term" value="P:carbohydrate metabolic process"/>
    <property type="evidence" value="ECO:0007669"/>
    <property type="project" value="EnsemblFungi"/>
</dbReference>
<proteinExistence type="predicted"/>
<dbReference type="Pfam" id="PF13242">
    <property type="entry name" value="Hydrolase_like"/>
    <property type="match status" value="1"/>
</dbReference>
<reference evidence="10 11" key="1">
    <citation type="journal article" date="2010" name="Nat. Biotechnol.">
        <title>Genome sequence of the model mushroom Schizophyllum commune.</title>
        <authorList>
            <person name="Ohm R.A."/>
            <person name="de Jong J.F."/>
            <person name="Lugones L.G."/>
            <person name="Aerts A."/>
            <person name="Kothe E."/>
            <person name="Stajich J.E."/>
            <person name="de Vries R.P."/>
            <person name="Record E."/>
            <person name="Levasseur A."/>
            <person name="Baker S.E."/>
            <person name="Bartholomew K.A."/>
            <person name="Coutinho P.M."/>
            <person name="Erdmann S."/>
            <person name="Fowler T.J."/>
            <person name="Gathman A.C."/>
            <person name="Lombard V."/>
            <person name="Henrissat B."/>
            <person name="Knabe N."/>
            <person name="Kuees U."/>
            <person name="Lilly W.W."/>
            <person name="Lindquist E."/>
            <person name="Lucas S."/>
            <person name="Magnuson J.K."/>
            <person name="Piumi F."/>
            <person name="Raudaskoski M."/>
            <person name="Salamov A."/>
            <person name="Schmutz J."/>
            <person name="Schwarze F.W.M.R."/>
            <person name="vanKuyk P.A."/>
            <person name="Horton J.S."/>
            <person name="Grigoriev I.V."/>
            <person name="Woesten H.A.B."/>
        </authorList>
    </citation>
    <scope>NUCLEOTIDE SEQUENCE [LARGE SCALE GENOMIC DNA]</scope>
    <source>
        <strain evidence="11">H4-8 / FGSC 9210</strain>
    </source>
</reference>
<feature type="active site" description="Proton donor" evidence="6">
    <location>
        <position position="58"/>
    </location>
</feature>
<dbReference type="eggNOG" id="KOG2882">
    <property type="taxonomic scope" value="Eukaryota"/>
</dbReference>
<dbReference type="EC" id="3.1.3.41" evidence="3 5"/>
<protein>
    <recommendedName>
        <fullName evidence="4 5">4-nitrophenylphosphatase</fullName>
        <shortName evidence="5">PNPPase</shortName>
        <ecNumber evidence="3 5">3.1.3.41</ecNumber>
    </recommendedName>
</protein>
<evidence type="ECO:0000256" key="2">
    <source>
        <dbReference type="ARBA" id="ARBA00050247"/>
    </source>
</evidence>
<feature type="active site" description="Nucleophile" evidence="6">
    <location>
        <position position="56"/>
    </location>
</feature>
<sequence>MALDARTTALATESALPTRQGTPTTPAPSTIPTTIPLATLADPKVIIDSYDAFLFDCDGVLWHGDRLVPGAKDVLAALRAHGKTVMFITNNATKSRAEYKTKFDKLGIAAEPTDIHTSASATARYVASVLKLSEQSKSKAYIVGMEGLETELRDAGVATIGGSDPAHNPSTTTPPDLTDVRAGFDDKQVGAVICGLDTRVNYLKLARAFVYLQDPNVHFVATNLDATYPHSAGLLPGAGSVSAMLRYSTKREPLSIGKPSSAMWDAVRVSSKLPQGRTLMVGDRLDTDIAFGKSGGVGTLLVLSGRPL</sequence>
<feature type="compositionally biased region" description="Polar residues" evidence="9">
    <location>
        <begin position="10"/>
        <end position="21"/>
    </location>
</feature>
<feature type="binding site" evidence="8">
    <location>
        <position position="56"/>
    </location>
    <ligand>
        <name>Mg(2+)</name>
        <dbReference type="ChEBI" id="CHEBI:18420"/>
    </ligand>
</feature>
<feature type="region of interest" description="Disordered" evidence="9">
    <location>
        <begin position="10"/>
        <end position="31"/>
    </location>
</feature>
<dbReference type="InterPro" id="IPR023214">
    <property type="entry name" value="HAD_sf"/>
</dbReference>
<dbReference type="PANTHER" id="PTHR19288">
    <property type="entry name" value="4-NITROPHENYLPHOSPHATASE-RELATED"/>
    <property type="match status" value="1"/>
</dbReference>
<evidence type="ECO:0000256" key="6">
    <source>
        <dbReference type="PIRSR" id="PIRSR000915-1"/>
    </source>
</evidence>
<feature type="binding site" evidence="8">
    <location>
        <position position="283"/>
    </location>
    <ligand>
        <name>Mg(2+)</name>
        <dbReference type="ChEBI" id="CHEBI:18420"/>
    </ligand>
</feature>
<dbReference type="PIRSF" id="PIRSF000915">
    <property type="entry name" value="PGP-type_phosphatase"/>
    <property type="match status" value="1"/>
</dbReference>
<evidence type="ECO:0000256" key="4">
    <source>
        <dbReference type="ARBA" id="ARBA00069197"/>
    </source>
</evidence>
<dbReference type="OMA" id="AGLDFHI"/>
<dbReference type="GO" id="GO:0046872">
    <property type="term" value="F:metal ion binding"/>
    <property type="evidence" value="ECO:0007669"/>
    <property type="project" value="UniProtKB-KW"/>
</dbReference>
<feature type="binding site" evidence="7">
    <location>
        <position position="258"/>
    </location>
    <ligand>
        <name>substrate</name>
    </ligand>
</feature>
<dbReference type="Proteomes" id="UP000007431">
    <property type="component" value="Unassembled WGS sequence"/>
</dbReference>
<comment type="catalytic activity">
    <reaction evidence="2 5">
        <text>4-nitrophenyl phosphate + H2O = 4-nitrophenol + phosphate + H(+)</text>
        <dbReference type="Rhea" id="RHEA:21664"/>
        <dbReference type="ChEBI" id="CHEBI:15377"/>
        <dbReference type="ChEBI" id="CHEBI:15378"/>
        <dbReference type="ChEBI" id="CHEBI:43474"/>
        <dbReference type="ChEBI" id="CHEBI:57917"/>
        <dbReference type="ChEBI" id="CHEBI:61146"/>
        <dbReference type="EC" id="3.1.3.41"/>
    </reaction>
</comment>
<evidence type="ECO:0000256" key="7">
    <source>
        <dbReference type="PIRSR" id="PIRSR000915-2"/>
    </source>
</evidence>
<gene>
    <name evidence="10" type="ORF">SCHCODRAFT_46367</name>
</gene>
<dbReference type="InterPro" id="IPR006357">
    <property type="entry name" value="HAD-SF_hydro_IIA"/>
</dbReference>
<name>D8PNJ6_SCHCM</name>
<dbReference type="FunCoup" id="D8PNJ6">
    <property type="interactions" value="30"/>
</dbReference>
<dbReference type="PANTHER" id="PTHR19288:SF46">
    <property type="entry name" value="HALOACID DEHALOGENASE-LIKE HYDROLASE DOMAIN-CONTAINING PROTEIN 2"/>
    <property type="match status" value="1"/>
</dbReference>
<dbReference type="NCBIfam" id="TIGR01460">
    <property type="entry name" value="HAD-SF-IIA"/>
    <property type="match status" value="1"/>
</dbReference>
<dbReference type="GO" id="GO:0004035">
    <property type="term" value="F:alkaline phosphatase activity"/>
    <property type="evidence" value="ECO:0007669"/>
    <property type="project" value="EnsemblFungi"/>
</dbReference>
<evidence type="ECO:0000256" key="5">
    <source>
        <dbReference type="PIRNR" id="PIRNR000915"/>
    </source>
</evidence>